<evidence type="ECO:0000256" key="3">
    <source>
        <dbReference type="ARBA" id="ARBA00023004"/>
    </source>
</evidence>
<feature type="domain" description="4Fe-4S ferredoxin-type" evidence="5">
    <location>
        <begin position="6"/>
        <end position="34"/>
    </location>
</feature>
<dbReference type="PANTHER" id="PTHR24960:SF79">
    <property type="entry name" value="PHOTOSYSTEM I IRON-SULFUR CENTER"/>
    <property type="match status" value="1"/>
</dbReference>
<keyword evidence="1" id="KW-0004">4Fe-4S</keyword>
<evidence type="ECO:0000256" key="1">
    <source>
        <dbReference type="ARBA" id="ARBA00022485"/>
    </source>
</evidence>
<organism evidence="6">
    <name type="scientific">marine sediment metagenome</name>
    <dbReference type="NCBI Taxonomy" id="412755"/>
    <lineage>
        <taxon>unclassified sequences</taxon>
        <taxon>metagenomes</taxon>
        <taxon>ecological metagenomes</taxon>
    </lineage>
</organism>
<gene>
    <name evidence="6" type="ORF">LCGC14_0819100</name>
</gene>
<dbReference type="EMBL" id="LAZR01002293">
    <property type="protein sequence ID" value="KKN31909.1"/>
    <property type="molecule type" value="Genomic_DNA"/>
</dbReference>
<accession>A0A0F9PNZ2</accession>
<dbReference type="InterPro" id="IPR017900">
    <property type="entry name" value="4Fe4S_Fe_S_CS"/>
</dbReference>
<reference evidence="6" key="1">
    <citation type="journal article" date="2015" name="Nature">
        <title>Complex archaea that bridge the gap between prokaryotes and eukaryotes.</title>
        <authorList>
            <person name="Spang A."/>
            <person name="Saw J.H."/>
            <person name="Jorgensen S.L."/>
            <person name="Zaremba-Niedzwiedzka K."/>
            <person name="Martijn J."/>
            <person name="Lind A.E."/>
            <person name="van Eijk R."/>
            <person name="Schleper C."/>
            <person name="Guy L."/>
            <person name="Ettema T.J."/>
        </authorList>
    </citation>
    <scope>NUCLEOTIDE SEQUENCE</scope>
</reference>
<keyword evidence="2" id="KW-0479">Metal-binding</keyword>
<dbReference type="InterPro" id="IPR050157">
    <property type="entry name" value="PSI_iron-sulfur_center"/>
</dbReference>
<comment type="caution">
    <text evidence="6">The sequence shown here is derived from an EMBL/GenBank/DDBJ whole genome shotgun (WGS) entry which is preliminary data.</text>
</comment>
<evidence type="ECO:0000259" key="5">
    <source>
        <dbReference type="PROSITE" id="PS51379"/>
    </source>
</evidence>
<proteinExistence type="predicted"/>
<dbReference type="PROSITE" id="PS00198">
    <property type="entry name" value="4FE4S_FER_1"/>
    <property type="match status" value="1"/>
</dbReference>
<dbReference type="GO" id="GO:0046872">
    <property type="term" value="F:metal ion binding"/>
    <property type="evidence" value="ECO:0007669"/>
    <property type="project" value="UniProtKB-KW"/>
</dbReference>
<dbReference type="PROSITE" id="PS51379">
    <property type="entry name" value="4FE4S_FER_2"/>
    <property type="match status" value="2"/>
</dbReference>
<dbReference type="PANTHER" id="PTHR24960">
    <property type="entry name" value="PHOTOSYSTEM I IRON-SULFUR CENTER-RELATED"/>
    <property type="match status" value="1"/>
</dbReference>
<keyword evidence="3" id="KW-0408">Iron</keyword>
<protein>
    <recommendedName>
        <fullName evidence="5">4Fe-4S ferredoxin-type domain-containing protein</fullName>
    </recommendedName>
</protein>
<evidence type="ECO:0000256" key="4">
    <source>
        <dbReference type="ARBA" id="ARBA00023014"/>
    </source>
</evidence>
<dbReference type="Pfam" id="PF13237">
    <property type="entry name" value="Fer4_10"/>
    <property type="match status" value="1"/>
</dbReference>
<dbReference type="InterPro" id="IPR017896">
    <property type="entry name" value="4Fe4S_Fe-S-bd"/>
</dbReference>
<evidence type="ECO:0000256" key="2">
    <source>
        <dbReference type="ARBA" id="ARBA00022723"/>
    </source>
</evidence>
<sequence length="115" mass="12955">MKEYFHSIRIDPEKCEGRMKCLRVCPTQAIRVRNAKAMIIAEKCIDCGECITACPHGAIVPLTDPFGELAKFRHTVAIPSPALYAQFGREILPEKILSGIKKSSRLQDITVWQKK</sequence>
<dbReference type="AlphaFoldDB" id="A0A0F9PNZ2"/>
<evidence type="ECO:0000313" key="6">
    <source>
        <dbReference type="EMBL" id="KKN31909.1"/>
    </source>
</evidence>
<keyword evidence="4" id="KW-0411">Iron-sulfur</keyword>
<dbReference type="Gene3D" id="3.30.70.20">
    <property type="match status" value="1"/>
</dbReference>
<feature type="domain" description="4Fe-4S ferredoxin-type" evidence="5">
    <location>
        <begin position="35"/>
        <end position="65"/>
    </location>
</feature>
<name>A0A0F9PNZ2_9ZZZZ</name>
<dbReference type="SUPFAM" id="SSF54862">
    <property type="entry name" value="4Fe-4S ferredoxins"/>
    <property type="match status" value="1"/>
</dbReference>
<dbReference type="GO" id="GO:0051539">
    <property type="term" value="F:4 iron, 4 sulfur cluster binding"/>
    <property type="evidence" value="ECO:0007669"/>
    <property type="project" value="UniProtKB-KW"/>
</dbReference>